<comment type="caution">
    <text evidence="1">The sequence shown here is derived from an EMBL/GenBank/DDBJ whole genome shotgun (WGS) entry which is preliminary data.</text>
</comment>
<dbReference type="AlphaFoldDB" id="A0AA39UKV4"/>
<keyword evidence="2" id="KW-1185">Reference proteome</keyword>
<sequence>MIDFMTIHWDQRRRSGTACVALTNLLAKRIPVAFPPFLENQCLQFLGSHPFLEESVPLVSAYVTGILEMRHTSDRIVDTTTLQPHIDYLQNSHNLFTACSILAMHSISNIDRAAVHRDITTLIQLCPRNTAWGECRRKLCDLVQGDGGEFFSKQRVQDFFPKLRPLRTEEIQVEKDNIKYAIQVLDDFLDGRAHTSVGRFYHFLGWCVRRKPDDKAAHVHLV</sequence>
<organism evidence="1 2">
    <name type="scientific">Armillaria luteobubalina</name>
    <dbReference type="NCBI Taxonomy" id="153913"/>
    <lineage>
        <taxon>Eukaryota</taxon>
        <taxon>Fungi</taxon>
        <taxon>Dikarya</taxon>
        <taxon>Basidiomycota</taxon>
        <taxon>Agaricomycotina</taxon>
        <taxon>Agaricomycetes</taxon>
        <taxon>Agaricomycetidae</taxon>
        <taxon>Agaricales</taxon>
        <taxon>Marasmiineae</taxon>
        <taxon>Physalacriaceae</taxon>
        <taxon>Armillaria</taxon>
    </lineage>
</organism>
<accession>A0AA39UKV4</accession>
<gene>
    <name evidence="1" type="ORF">EDD18DRAFT_521417</name>
</gene>
<dbReference type="Proteomes" id="UP001175228">
    <property type="component" value="Unassembled WGS sequence"/>
</dbReference>
<name>A0AA39UKV4_9AGAR</name>
<protein>
    <submittedName>
        <fullName evidence="1">Uncharacterized protein</fullName>
    </submittedName>
</protein>
<reference evidence="1" key="1">
    <citation type="submission" date="2023-06" db="EMBL/GenBank/DDBJ databases">
        <authorList>
            <consortium name="Lawrence Berkeley National Laboratory"/>
            <person name="Ahrendt S."/>
            <person name="Sahu N."/>
            <person name="Indic B."/>
            <person name="Wong-Bajracharya J."/>
            <person name="Merenyi Z."/>
            <person name="Ke H.-M."/>
            <person name="Monk M."/>
            <person name="Kocsube S."/>
            <person name="Drula E."/>
            <person name="Lipzen A."/>
            <person name="Balint B."/>
            <person name="Henrissat B."/>
            <person name="Andreopoulos B."/>
            <person name="Martin F.M."/>
            <person name="Harder C.B."/>
            <person name="Rigling D."/>
            <person name="Ford K.L."/>
            <person name="Foster G.D."/>
            <person name="Pangilinan J."/>
            <person name="Papanicolaou A."/>
            <person name="Barry K."/>
            <person name="LaButti K."/>
            <person name="Viragh M."/>
            <person name="Koriabine M."/>
            <person name="Yan M."/>
            <person name="Riley R."/>
            <person name="Champramary S."/>
            <person name="Plett K.L."/>
            <person name="Tsai I.J."/>
            <person name="Slot J."/>
            <person name="Sipos G."/>
            <person name="Plett J."/>
            <person name="Nagy L.G."/>
            <person name="Grigoriev I.V."/>
        </authorList>
    </citation>
    <scope>NUCLEOTIDE SEQUENCE</scope>
    <source>
        <strain evidence="1">HWK02</strain>
    </source>
</reference>
<dbReference type="EMBL" id="JAUEPU010000031">
    <property type="protein sequence ID" value="KAK0492118.1"/>
    <property type="molecule type" value="Genomic_DNA"/>
</dbReference>
<evidence type="ECO:0000313" key="2">
    <source>
        <dbReference type="Proteomes" id="UP001175228"/>
    </source>
</evidence>
<proteinExistence type="predicted"/>
<evidence type="ECO:0000313" key="1">
    <source>
        <dbReference type="EMBL" id="KAK0492118.1"/>
    </source>
</evidence>